<evidence type="ECO:0000256" key="1">
    <source>
        <dbReference type="ARBA" id="ARBA00000085"/>
    </source>
</evidence>
<dbReference type="PRINTS" id="PR00344">
    <property type="entry name" value="BCTRLSENSOR"/>
</dbReference>
<evidence type="ECO:0000313" key="7">
    <source>
        <dbReference type="Proteomes" id="UP001165413"/>
    </source>
</evidence>
<gene>
    <name evidence="6" type="ORF">NLF92_13970</name>
</gene>
<dbReference type="PANTHER" id="PTHR43047:SF71">
    <property type="entry name" value="HISTIDINE KINASE CONTAINING CHEY-HOMOLOGOUS RECEIVER DOMAIN-RELATED"/>
    <property type="match status" value="1"/>
</dbReference>
<evidence type="ECO:0000313" key="6">
    <source>
        <dbReference type="EMBL" id="MCP3430042.1"/>
    </source>
</evidence>
<accession>A0AA42BNT6</accession>
<dbReference type="InterPro" id="IPR036890">
    <property type="entry name" value="HATPase_C_sf"/>
</dbReference>
<comment type="catalytic activity">
    <reaction evidence="1">
        <text>ATP + protein L-histidine = ADP + protein N-phospho-L-histidine.</text>
        <dbReference type="EC" id="2.7.13.3"/>
    </reaction>
</comment>
<evidence type="ECO:0000259" key="5">
    <source>
        <dbReference type="PROSITE" id="PS50109"/>
    </source>
</evidence>
<dbReference type="PROSITE" id="PS50109">
    <property type="entry name" value="HIS_KIN"/>
    <property type="match status" value="1"/>
</dbReference>
<keyword evidence="3" id="KW-0808">Transferase</keyword>
<name>A0AA42BNT6_9ALTE</name>
<dbReference type="EMBL" id="JANATA010000375">
    <property type="protein sequence ID" value="MCP3430042.1"/>
    <property type="molecule type" value="Genomic_DNA"/>
</dbReference>
<feature type="non-terminal residue" evidence="6">
    <location>
        <position position="1"/>
    </location>
</feature>
<keyword evidence="6" id="KW-0547">Nucleotide-binding</keyword>
<organism evidence="6 7">
    <name type="scientific">Opacimonas viscosa</name>
    <dbReference type="NCBI Taxonomy" id="2961944"/>
    <lineage>
        <taxon>Bacteria</taxon>
        <taxon>Pseudomonadati</taxon>
        <taxon>Pseudomonadota</taxon>
        <taxon>Gammaproteobacteria</taxon>
        <taxon>Alteromonadales</taxon>
        <taxon>Alteromonadaceae</taxon>
        <taxon>Opacimonas</taxon>
    </lineage>
</organism>
<dbReference type="InterPro" id="IPR004358">
    <property type="entry name" value="Sig_transdc_His_kin-like_C"/>
</dbReference>
<dbReference type="GO" id="GO:0005524">
    <property type="term" value="F:ATP binding"/>
    <property type="evidence" value="ECO:0007669"/>
    <property type="project" value="UniProtKB-KW"/>
</dbReference>
<evidence type="ECO:0000256" key="4">
    <source>
        <dbReference type="ARBA" id="ARBA00022777"/>
    </source>
</evidence>
<keyword evidence="7" id="KW-1185">Reference proteome</keyword>
<evidence type="ECO:0000256" key="3">
    <source>
        <dbReference type="ARBA" id="ARBA00022679"/>
    </source>
</evidence>
<dbReference type="Pfam" id="PF02518">
    <property type="entry name" value="HATPase_c"/>
    <property type="match status" value="1"/>
</dbReference>
<dbReference type="SUPFAM" id="SSF55874">
    <property type="entry name" value="ATPase domain of HSP90 chaperone/DNA topoisomerase II/histidine kinase"/>
    <property type="match status" value="1"/>
</dbReference>
<feature type="domain" description="Histidine kinase" evidence="5">
    <location>
        <begin position="1"/>
        <end position="74"/>
    </location>
</feature>
<protein>
    <recommendedName>
        <fullName evidence="2">histidine kinase</fullName>
        <ecNumber evidence="2">2.7.13.3</ecNumber>
    </recommendedName>
</protein>
<dbReference type="Gene3D" id="3.30.565.10">
    <property type="entry name" value="Histidine kinase-like ATPase, C-terminal domain"/>
    <property type="match status" value="1"/>
</dbReference>
<dbReference type="Proteomes" id="UP001165413">
    <property type="component" value="Unassembled WGS sequence"/>
</dbReference>
<dbReference type="GO" id="GO:0005886">
    <property type="term" value="C:plasma membrane"/>
    <property type="evidence" value="ECO:0007669"/>
    <property type="project" value="TreeGrafter"/>
</dbReference>
<dbReference type="AlphaFoldDB" id="A0AA42BNT6"/>
<keyword evidence="6" id="KW-0067">ATP-binding</keyword>
<feature type="non-terminal residue" evidence="6">
    <location>
        <position position="74"/>
    </location>
</feature>
<dbReference type="RefSeq" id="WP_254102878.1">
    <property type="nucleotide sequence ID" value="NZ_JANATA010000375.1"/>
</dbReference>
<dbReference type="PANTHER" id="PTHR43047">
    <property type="entry name" value="TWO-COMPONENT HISTIDINE PROTEIN KINASE"/>
    <property type="match status" value="1"/>
</dbReference>
<dbReference type="EC" id="2.7.13.3" evidence="2"/>
<dbReference type="GO" id="GO:0000155">
    <property type="term" value="F:phosphorelay sensor kinase activity"/>
    <property type="evidence" value="ECO:0007669"/>
    <property type="project" value="TreeGrafter"/>
</dbReference>
<evidence type="ECO:0000256" key="2">
    <source>
        <dbReference type="ARBA" id="ARBA00012438"/>
    </source>
</evidence>
<keyword evidence="4" id="KW-0418">Kinase</keyword>
<dbReference type="GO" id="GO:0009927">
    <property type="term" value="F:histidine phosphotransfer kinase activity"/>
    <property type="evidence" value="ECO:0007669"/>
    <property type="project" value="TreeGrafter"/>
</dbReference>
<proteinExistence type="predicted"/>
<sequence>KFTEQGELSITVALLPSKNEGQYVLRCAVKDTGIGIEPRKLAQLFEAFTQVDASTTRRYGGTGLGLSITKKLCE</sequence>
<dbReference type="InterPro" id="IPR005467">
    <property type="entry name" value="His_kinase_dom"/>
</dbReference>
<comment type="caution">
    <text evidence="6">The sequence shown here is derived from an EMBL/GenBank/DDBJ whole genome shotgun (WGS) entry which is preliminary data.</text>
</comment>
<dbReference type="InterPro" id="IPR003594">
    <property type="entry name" value="HATPase_dom"/>
</dbReference>
<reference evidence="6" key="1">
    <citation type="submission" date="2022-07" db="EMBL/GenBank/DDBJ databases">
        <title>Characterization of the Novel Bacterium Alteromonas immobilis LMIT006 and Alteromonas gregis LMIT007.</title>
        <authorList>
            <person name="Lin X."/>
        </authorList>
    </citation>
    <scope>NUCLEOTIDE SEQUENCE</scope>
    <source>
        <strain evidence="6">LMIT007</strain>
    </source>
</reference>